<dbReference type="Gene3D" id="3.40.50.10310">
    <property type="entry name" value="Creatininase"/>
    <property type="match status" value="1"/>
</dbReference>
<dbReference type="SUPFAM" id="SSF102215">
    <property type="entry name" value="Creatininase"/>
    <property type="match status" value="1"/>
</dbReference>
<dbReference type="Pfam" id="PF02633">
    <property type="entry name" value="Creatininase"/>
    <property type="match status" value="1"/>
</dbReference>
<reference evidence="6" key="1">
    <citation type="submission" date="2020-12" db="EMBL/GenBank/DDBJ databases">
        <title>Bacterial taxonomy.</title>
        <authorList>
            <person name="Pan X."/>
        </authorList>
    </citation>
    <scope>NUCLEOTIDE SEQUENCE</scope>
    <source>
        <strain evidence="6">B2012</strain>
    </source>
</reference>
<evidence type="ECO:0000256" key="5">
    <source>
        <dbReference type="ARBA" id="ARBA00024029"/>
    </source>
</evidence>
<sequence length="264" mass="28636">MAPPLPRPYWADMTALDFSTDTDGWVAVIPTAAIEQHGPHLPLGTDTIIGEGMVRTVVERLPADLPATFLPIQAIGKSNEHIAYRGTLTMSWETAIKAWIEIATSVARAGIRRVVFVNSHGGNTAMLDVVTRELRVRFDMLAVHTAWFRFGDADLVDDAERAVGIHGGTLETALIQHFRPDLVREEHIADFPSAQTGLKAEFTHLTAHGTHPFAWKSGDLNPHGVVGDATKATPAMGAQLAAHHADGFLALLRDVARIDLAVLK</sequence>
<keyword evidence="3" id="KW-0378">Hydrolase</keyword>
<dbReference type="EMBL" id="JAEKJA010000007">
    <property type="protein sequence ID" value="MBJ3775944.1"/>
    <property type="molecule type" value="Genomic_DNA"/>
</dbReference>
<dbReference type="PANTHER" id="PTHR35005">
    <property type="entry name" value="3-DEHYDRO-SCYLLO-INOSOSE HYDROLASE"/>
    <property type="match status" value="1"/>
</dbReference>
<gene>
    <name evidence="6" type="ORF">JCR33_09620</name>
</gene>
<evidence type="ECO:0000256" key="3">
    <source>
        <dbReference type="ARBA" id="ARBA00022801"/>
    </source>
</evidence>
<dbReference type="GO" id="GO:0046872">
    <property type="term" value="F:metal ion binding"/>
    <property type="evidence" value="ECO:0007669"/>
    <property type="project" value="UniProtKB-KW"/>
</dbReference>
<dbReference type="GO" id="GO:0009231">
    <property type="term" value="P:riboflavin biosynthetic process"/>
    <property type="evidence" value="ECO:0007669"/>
    <property type="project" value="TreeGrafter"/>
</dbReference>
<dbReference type="AlphaFoldDB" id="A0A934IQV3"/>
<dbReference type="InterPro" id="IPR024087">
    <property type="entry name" value="Creatininase-like_sf"/>
</dbReference>
<keyword evidence="4" id="KW-0862">Zinc</keyword>
<accession>A0A934IQV3</accession>
<dbReference type="RefSeq" id="WP_198881843.1">
    <property type="nucleotide sequence ID" value="NZ_JAEKJA010000007.1"/>
</dbReference>
<protein>
    <submittedName>
        <fullName evidence="6">Creatininase family protein</fullName>
    </submittedName>
</protein>
<keyword evidence="2" id="KW-0479">Metal-binding</keyword>
<proteinExistence type="inferred from homology"/>
<dbReference type="Proteomes" id="UP000609531">
    <property type="component" value="Unassembled WGS sequence"/>
</dbReference>
<evidence type="ECO:0000256" key="4">
    <source>
        <dbReference type="ARBA" id="ARBA00022833"/>
    </source>
</evidence>
<name>A0A934IQV3_9HYPH</name>
<comment type="similarity">
    <text evidence="5">Belongs to the creatininase superfamily.</text>
</comment>
<organism evidence="6 7">
    <name type="scientific">Acuticoccus mangrovi</name>
    <dbReference type="NCBI Taxonomy" id="2796142"/>
    <lineage>
        <taxon>Bacteria</taxon>
        <taxon>Pseudomonadati</taxon>
        <taxon>Pseudomonadota</taxon>
        <taxon>Alphaproteobacteria</taxon>
        <taxon>Hyphomicrobiales</taxon>
        <taxon>Amorphaceae</taxon>
        <taxon>Acuticoccus</taxon>
    </lineage>
</organism>
<evidence type="ECO:0000313" key="7">
    <source>
        <dbReference type="Proteomes" id="UP000609531"/>
    </source>
</evidence>
<evidence type="ECO:0000256" key="2">
    <source>
        <dbReference type="ARBA" id="ARBA00022723"/>
    </source>
</evidence>
<keyword evidence="7" id="KW-1185">Reference proteome</keyword>
<dbReference type="GO" id="GO:0016811">
    <property type="term" value="F:hydrolase activity, acting on carbon-nitrogen (but not peptide) bonds, in linear amides"/>
    <property type="evidence" value="ECO:0007669"/>
    <property type="project" value="TreeGrafter"/>
</dbReference>
<dbReference type="PANTHER" id="PTHR35005:SF1">
    <property type="entry name" value="2-AMINO-5-FORMYLAMINO-6-RIBOSYLAMINOPYRIMIDIN-4(3H)-ONE 5'-MONOPHOSPHATE DEFORMYLASE"/>
    <property type="match status" value="1"/>
</dbReference>
<comment type="cofactor">
    <cofactor evidence="1">
        <name>Zn(2+)</name>
        <dbReference type="ChEBI" id="CHEBI:29105"/>
    </cofactor>
</comment>
<dbReference type="InterPro" id="IPR003785">
    <property type="entry name" value="Creatininase/forma_Hydrolase"/>
</dbReference>
<evidence type="ECO:0000256" key="1">
    <source>
        <dbReference type="ARBA" id="ARBA00001947"/>
    </source>
</evidence>
<comment type="caution">
    <text evidence="6">The sequence shown here is derived from an EMBL/GenBank/DDBJ whole genome shotgun (WGS) entry which is preliminary data.</text>
</comment>
<evidence type="ECO:0000313" key="6">
    <source>
        <dbReference type="EMBL" id="MBJ3775944.1"/>
    </source>
</evidence>